<dbReference type="GO" id="GO:0043022">
    <property type="term" value="F:ribosome binding"/>
    <property type="evidence" value="ECO:0007669"/>
    <property type="project" value="TreeGrafter"/>
</dbReference>
<dbReference type="InterPro" id="IPR001179">
    <property type="entry name" value="PPIase_FKBP_dom"/>
</dbReference>
<dbReference type="GO" id="GO:0003755">
    <property type="term" value="F:peptidyl-prolyl cis-trans isomerase activity"/>
    <property type="evidence" value="ECO:0007669"/>
    <property type="project" value="UniProtKB-KW"/>
</dbReference>
<dbReference type="NCBIfam" id="TIGR00115">
    <property type="entry name" value="tig"/>
    <property type="match status" value="1"/>
</dbReference>
<evidence type="ECO:0000259" key="10">
    <source>
        <dbReference type="Pfam" id="PF05698"/>
    </source>
</evidence>
<dbReference type="EC" id="5.2.1.8" evidence="3"/>
<sequence length="504" mass="55195">MYSAAQIAGLCLLVLAPFFANAFQVAQNPARSVRPAAGNFLSTARRSMASDTNMGASVEPAGNSSVIIKLNVPGQATKECWAQALVAFTQAVEFEGFRKGSKIPEQTIVNQVGEDSVKSEALHILTNSVLKSAVQSSGVNAIGQAQLVRDSMELVKDYSPGKELLMEIKIDVFPTIEYTGDYKGLQVAVDKVPFDQERYDQALLSLRKRQTVLTEVDEPAAEGMSAIVDMAGYLRAADGSRGEPLPELASGDQVEVVLEPGRYTEGLYEGVLGMRAGEEKDVVVTLPARFSVGNLANKEAIFAIKCSAVKVRTLPEPNDEFAASIREGLTFAELNEEIKAAVGQENADIETQNRNRALEEALIEQVKIEIPETLVVEQAREKYAMMMADMKTEGSKSDEELKEMITPENFEKYKEIVRPSVTRGLAASIILADIAKREELAIDELEVEDQLQLVKNQARGDPNFDEEGVRARIEATLQKNIVLDWLADKGTITWNEPPEERPAI</sequence>
<dbReference type="HAMAP" id="MF_00303">
    <property type="entry name" value="Trigger_factor_Tig"/>
    <property type="match status" value="1"/>
</dbReference>
<dbReference type="InterPro" id="IPR046357">
    <property type="entry name" value="PPIase_dom_sf"/>
</dbReference>
<evidence type="ECO:0000256" key="4">
    <source>
        <dbReference type="ARBA" id="ARBA00023110"/>
    </source>
</evidence>
<evidence type="ECO:0000259" key="8">
    <source>
        <dbReference type="Pfam" id="PF00254"/>
    </source>
</evidence>
<comment type="similarity">
    <text evidence="2">Belongs to the FKBP-type PPIase family. Tig subfamily.</text>
</comment>
<keyword evidence="7" id="KW-0732">Signal</keyword>
<dbReference type="InterPro" id="IPR027304">
    <property type="entry name" value="Trigger_fact/SurA_dom_sf"/>
</dbReference>
<evidence type="ECO:0000256" key="1">
    <source>
        <dbReference type="ARBA" id="ARBA00000971"/>
    </source>
</evidence>
<evidence type="ECO:0000256" key="5">
    <source>
        <dbReference type="ARBA" id="ARBA00023186"/>
    </source>
</evidence>
<evidence type="ECO:0000259" key="9">
    <source>
        <dbReference type="Pfam" id="PF05697"/>
    </source>
</evidence>
<dbReference type="InterPro" id="IPR036611">
    <property type="entry name" value="Trigger_fac_ribosome-bd_sf"/>
</dbReference>
<evidence type="ECO:0000256" key="6">
    <source>
        <dbReference type="ARBA" id="ARBA00023235"/>
    </source>
</evidence>
<feature type="domain" description="Trigger factor C-terminal" evidence="10">
    <location>
        <begin position="330"/>
        <end position="462"/>
    </location>
</feature>
<gene>
    <name evidence="11" type="ORF">HAKA00212_LOCUS6105</name>
    <name evidence="12" type="ORF">HAKA00212_LOCUS6106</name>
</gene>
<keyword evidence="4" id="KW-0697">Rotamase</keyword>
<dbReference type="InterPro" id="IPR037041">
    <property type="entry name" value="Trigger_fac_C_sf"/>
</dbReference>
<dbReference type="InterPro" id="IPR005215">
    <property type="entry name" value="Trig_fac"/>
</dbReference>
<evidence type="ECO:0000256" key="7">
    <source>
        <dbReference type="SAM" id="SignalP"/>
    </source>
</evidence>
<dbReference type="SUPFAM" id="SSF109998">
    <property type="entry name" value="Triger factor/SurA peptide-binding domain-like"/>
    <property type="match status" value="1"/>
</dbReference>
<dbReference type="SUPFAM" id="SSF54534">
    <property type="entry name" value="FKBP-like"/>
    <property type="match status" value="1"/>
</dbReference>
<feature type="chain" id="PRO_5035584803" description="peptidylprolyl isomerase" evidence="7">
    <location>
        <begin position="23"/>
        <end position="504"/>
    </location>
</feature>
<evidence type="ECO:0000313" key="12">
    <source>
        <dbReference type="EMBL" id="CAE0627428.1"/>
    </source>
</evidence>
<dbReference type="EMBL" id="HBIU01013368">
    <property type="protein sequence ID" value="CAE0627427.1"/>
    <property type="molecule type" value="Transcribed_RNA"/>
</dbReference>
<keyword evidence="5" id="KW-0143">Chaperone</keyword>
<evidence type="ECO:0000313" key="11">
    <source>
        <dbReference type="EMBL" id="CAE0627427.1"/>
    </source>
</evidence>
<dbReference type="Pfam" id="PF05698">
    <property type="entry name" value="Trigger_C"/>
    <property type="match status" value="1"/>
</dbReference>
<reference evidence="11" key="1">
    <citation type="submission" date="2021-01" db="EMBL/GenBank/DDBJ databases">
        <authorList>
            <person name="Corre E."/>
            <person name="Pelletier E."/>
            <person name="Niang G."/>
            <person name="Scheremetjew M."/>
            <person name="Finn R."/>
            <person name="Kale V."/>
            <person name="Holt S."/>
            <person name="Cochrane G."/>
            <person name="Meng A."/>
            <person name="Brown T."/>
            <person name="Cohen L."/>
        </authorList>
    </citation>
    <scope>NUCLEOTIDE SEQUENCE</scope>
    <source>
        <strain evidence="11">CCMP3107</strain>
    </source>
</reference>
<dbReference type="PANTHER" id="PTHR30560:SF3">
    <property type="entry name" value="TRIGGER FACTOR-LIKE PROTEIN TIG, CHLOROPLASTIC"/>
    <property type="match status" value="1"/>
</dbReference>
<dbReference type="Pfam" id="PF05697">
    <property type="entry name" value="Trigger_N"/>
    <property type="match status" value="1"/>
</dbReference>
<dbReference type="SUPFAM" id="SSF102735">
    <property type="entry name" value="Trigger factor ribosome-binding domain"/>
    <property type="match status" value="1"/>
</dbReference>
<feature type="signal peptide" evidence="7">
    <location>
        <begin position="1"/>
        <end position="22"/>
    </location>
</feature>
<proteinExistence type="inferred from homology"/>
<evidence type="ECO:0000256" key="2">
    <source>
        <dbReference type="ARBA" id="ARBA00005464"/>
    </source>
</evidence>
<organism evidence="11">
    <name type="scientific">Heterosigma akashiwo</name>
    <name type="common">Chromophytic alga</name>
    <name type="synonym">Heterosigma carterae</name>
    <dbReference type="NCBI Taxonomy" id="2829"/>
    <lineage>
        <taxon>Eukaryota</taxon>
        <taxon>Sar</taxon>
        <taxon>Stramenopiles</taxon>
        <taxon>Ochrophyta</taxon>
        <taxon>Raphidophyceae</taxon>
        <taxon>Chattonellales</taxon>
        <taxon>Chattonellaceae</taxon>
        <taxon>Heterosigma</taxon>
    </lineage>
</organism>
<evidence type="ECO:0000256" key="3">
    <source>
        <dbReference type="ARBA" id="ARBA00013194"/>
    </source>
</evidence>
<dbReference type="GO" id="GO:0051083">
    <property type="term" value="P:'de novo' cotranslational protein folding"/>
    <property type="evidence" value="ECO:0007669"/>
    <property type="project" value="TreeGrafter"/>
</dbReference>
<name>A0A6T5LN79_HETAK</name>
<dbReference type="AlphaFoldDB" id="A0A6T5LN79"/>
<comment type="catalytic activity">
    <reaction evidence="1">
        <text>[protein]-peptidylproline (omega=180) = [protein]-peptidylproline (omega=0)</text>
        <dbReference type="Rhea" id="RHEA:16237"/>
        <dbReference type="Rhea" id="RHEA-COMP:10747"/>
        <dbReference type="Rhea" id="RHEA-COMP:10748"/>
        <dbReference type="ChEBI" id="CHEBI:83833"/>
        <dbReference type="ChEBI" id="CHEBI:83834"/>
        <dbReference type="EC" id="5.2.1.8"/>
    </reaction>
</comment>
<dbReference type="Pfam" id="PF00254">
    <property type="entry name" value="FKBP_C"/>
    <property type="match status" value="1"/>
</dbReference>
<dbReference type="Gene3D" id="3.10.50.40">
    <property type="match status" value="1"/>
</dbReference>
<dbReference type="InterPro" id="IPR008880">
    <property type="entry name" value="Trigger_fac_C"/>
</dbReference>
<keyword evidence="6" id="KW-0413">Isomerase</keyword>
<feature type="domain" description="Trigger factor ribosome-binding bacterial" evidence="9">
    <location>
        <begin position="54"/>
        <end position="203"/>
    </location>
</feature>
<dbReference type="PANTHER" id="PTHR30560">
    <property type="entry name" value="TRIGGER FACTOR CHAPERONE AND PEPTIDYL-PROLYL CIS/TRANS ISOMERASE"/>
    <property type="match status" value="1"/>
</dbReference>
<accession>A0A6T5LN79</accession>
<dbReference type="GO" id="GO:0015031">
    <property type="term" value="P:protein transport"/>
    <property type="evidence" value="ECO:0007669"/>
    <property type="project" value="InterPro"/>
</dbReference>
<dbReference type="InterPro" id="IPR008881">
    <property type="entry name" value="Trigger_fac_ribosome-bd_bac"/>
</dbReference>
<dbReference type="GO" id="GO:0043335">
    <property type="term" value="P:protein unfolding"/>
    <property type="evidence" value="ECO:0007669"/>
    <property type="project" value="TreeGrafter"/>
</dbReference>
<dbReference type="EMBL" id="HBIU01013369">
    <property type="protein sequence ID" value="CAE0627428.1"/>
    <property type="molecule type" value="Transcribed_RNA"/>
</dbReference>
<dbReference type="GO" id="GO:0044183">
    <property type="term" value="F:protein folding chaperone"/>
    <property type="evidence" value="ECO:0007669"/>
    <property type="project" value="TreeGrafter"/>
</dbReference>
<dbReference type="Gene3D" id="1.10.3120.10">
    <property type="entry name" value="Trigger factor, C-terminal domain"/>
    <property type="match status" value="1"/>
</dbReference>
<feature type="domain" description="PPIase FKBP-type" evidence="8">
    <location>
        <begin position="220"/>
        <end position="305"/>
    </location>
</feature>
<protein>
    <recommendedName>
        <fullName evidence="3">peptidylprolyl isomerase</fullName>
        <ecNumber evidence="3">5.2.1.8</ecNumber>
    </recommendedName>
</protein>
<dbReference type="Gene3D" id="3.30.70.1050">
    <property type="entry name" value="Trigger factor ribosome-binding domain"/>
    <property type="match status" value="1"/>
</dbReference>